<sequence>MGRTEELSDFQRGVIIGCHLSKLSVREISAMLEMPRSTVSSVIVKWKRLGITTALPRSGRPHKLSNKDIKVLERVASENQLSSLTALTNEFQTASGRNISPRTVRRELQSLGFRGQEATRKPKSIKRCAKPALKPESEKTITTKENAASSNKGNPSVCKEDQGHADAQATSEPTDQPMDAEASTTSRNTEAQSRDLKSFEPFTYVDLNFNSDSSFSFVNQSVPTL</sequence>
<evidence type="ECO:0000256" key="1">
    <source>
        <dbReference type="SAM" id="MobiDB-lite"/>
    </source>
</evidence>
<evidence type="ECO:0000259" key="2">
    <source>
        <dbReference type="Pfam" id="PF01498"/>
    </source>
</evidence>
<evidence type="ECO:0000313" key="4">
    <source>
        <dbReference type="EMBL" id="KAG9278344.1"/>
    </source>
</evidence>
<dbReference type="AlphaFoldDB" id="A0A8T2M5C1"/>
<feature type="region of interest" description="Disordered" evidence="1">
    <location>
        <begin position="130"/>
        <end position="196"/>
    </location>
</feature>
<accession>A0A8T2M5C1</accession>
<feature type="compositionally biased region" description="Basic and acidic residues" evidence="1">
    <location>
        <begin position="133"/>
        <end position="142"/>
    </location>
</feature>
<dbReference type="Pfam" id="PF01498">
    <property type="entry name" value="HTH_Tnp_Tc3_2"/>
    <property type="match status" value="1"/>
</dbReference>
<organism evidence="4 5">
    <name type="scientific">Astyanax mexicanus</name>
    <name type="common">Blind cave fish</name>
    <name type="synonym">Astyanax fasciatus mexicanus</name>
    <dbReference type="NCBI Taxonomy" id="7994"/>
    <lineage>
        <taxon>Eukaryota</taxon>
        <taxon>Metazoa</taxon>
        <taxon>Chordata</taxon>
        <taxon>Craniata</taxon>
        <taxon>Vertebrata</taxon>
        <taxon>Euteleostomi</taxon>
        <taxon>Actinopterygii</taxon>
        <taxon>Neopterygii</taxon>
        <taxon>Teleostei</taxon>
        <taxon>Ostariophysi</taxon>
        <taxon>Characiformes</taxon>
        <taxon>Characoidei</taxon>
        <taxon>Acestrorhamphidae</taxon>
        <taxon>Acestrorhamphinae</taxon>
        <taxon>Astyanax</taxon>
    </lineage>
</organism>
<proteinExistence type="predicted"/>
<dbReference type="Gene3D" id="1.10.10.10">
    <property type="entry name" value="Winged helix-like DNA-binding domain superfamily/Winged helix DNA-binding domain"/>
    <property type="match status" value="1"/>
</dbReference>
<protein>
    <recommendedName>
        <fullName evidence="6">Transposase Tc1-like domain-containing protein</fullName>
    </recommendedName>
</protein>
<gene>
    <name evidence="4" type="ORF">AMEX_G6194</name>
</gene>
<dbReference type="InterPro" id="IPR009057">
    <property type="entry name" value="Homeodomain-like_sf"/>
</dbReference>
<dbReference type="InterPro" id="IPR036388">
    <property type="entry name" value="WH-like_DNA-bd_sf"/>
</dbReference>
<dbReference type="Proteomes" id="UP000752171">
    <property type="component" value="Unassembled WGS sequence"/>
</dbReference>
<feature type="compositionally biased region" description="Polar residues" evidence="1">
    <location>
        <begin position="182"/>
        <end position="191"/>
    </location>
</feature>
<evidence type="ECO:0000259" key="3">
    <source>
        <dbReference type="Pfam" id="PF25787"/>
    </source>
</evidence>
<reference evidence="4 5" key="1">
    <citation type="submission" date="2021-07" db="EMBL/GenBank/DDBJ databases">
        <authorList>
            <person name="Imarazene B."/>
            <person name="Zahm M."/>
            <person name="Klopp C."/>
            <person name="Cabau C."/>
            <person name="Beille S."/>
            <person name="Jouanno E."/>
            <person name="Castinel A."/>
            <person name="Lluch J."/>
            <person name="Gil L."/>
            <person name="Kuchtly C."/>
            <person name="Lopez Roques C."/>
            <person name="Donnadieu C."/>
            <person name="Parrinello H."/>
            <person name="Journot L."/>
            <person name="Du K."/>
            <person name="Schartl M."/>
            <person name="Retaux S."/>
            <person name="Guiguen Y."/>
        </authorList>
    </citation>
    <scope>NUCLEOTIDE SEQUENCE [LARGE SCALE GENOMIC DNA]</scope>
    <source>
        <strain evidence="4">Pach_M1</strain>
        <tissue evidence="4">Testis</tissue>
    </source>
</reference>
<dbReference type="EMBL" id="JAICCE010000004">
    <property type="protein sequence ID" value="KAG9278344.1"/>
    <property type="molecule type" value="Genomic_DNA"/>
</dbReference>
<feature type="compositionally biased region" description="Polar residues" evidence="1">
    <location>
        <begin position="143"/>
        <end position="154"/>
    </location>
</feature>
<dbReference type="InterPro" id="IPR057667">
    <property type="entry name" value="HTH_SB"/>
</dbReference>
<dbReference type="InterPro" id="IPR002492">
    <property type="entry name" value="Transposase_Tc1-like"/>
</dbReference>
<evidence type="ECO:0008006" key="6">
    <source>
        <dbReference type="Google" id="ProtNLM"/>
    </source>
</evidence>
<comment type="caution">
    <text evidence="4">The sequence shown here is derived from an EMBL/GenBank/DDBJ whole genome shotgun (WGS) entry which is preliminary data.</text>
</comment>
<dbReference type="Pfam" id="PF25787">
    <property type="entry name" value="HTH_SB"/>
    <property type="match status" value="1"/>
</dbReference>
<dbReference type="SUPFAM" id="SSF46689">
    <property type="entry name" value="Homeodomain-like"/>
    <property type="match status" value="1"/>
</dbReference>
<dbReference type="GO" id="GO:0015074">
    <property type="term" value="P:DNA integration"/>
    <property type="evidence" value="ECO:0007669"/>
    <property type="project" value="InterPro"/>
</dbReference>
<dbReference type="GO" id="GO:0006313">
    <property type="term" value="P:DNA transposition"/>
    <property type="evidence" value="ECO:0007669"/>
    <property type="project" value="InterPro"/>
</dbReference>
<feature type="domain" description="Transposase Tc1-like" evidence="2">
    <location>
        <begin position="74"/>
        <end position="123"/>
    </location>
</feature>
<evidence type="ECO:0000313" key="5">
    <source>
        <dbReference type="Proteomes" id="UP000752171"/>
    </source>
</evidence>
<dbReference type="GO" id="GO:0003677">
    <property type="term" value="F:DNA binding"/>
    <property type="evidence" value="ECO:0007669"/>
    <property type="project" value="InterPro"/>
</dbReference>
<feature type="domain" description="Sleeping Beauty transposase HTH" evidence="3">
    <location>
        <begin position="1"/>
        <end position="52"/>
    </location>
</feature>
<name>A0A8T2M5C1_ASTMX</name>